<feature type="domain" description="Thymidylate kinase-like" evidence="9">
    <location>
        <begin position="54"/>
        <end position="231"/>
    </location>
</feature>
<organism evidence="10 11">
    <name type="scientific">Rhynocoris fuscipes</name>
    <dbReference type="NCBI Taxonomy" id="488301"/>
    <lineage>
        <taxon>Eukaryota</taxon>
        <taxon>Metazoa</taxon>
        <taxon>Ecdysozoa</taxon>
        <taxon>Arthropoda</taxon>
        <taxon>Hexapoda</taxon>
        <taxon>Insecta</taxon>
        <taxon>Pterygota</taxon>
        <taxon>Neoptera</taxon>
        <taxon>Paraneoptera</taxon>
        <taxon>Hemiptera</taxon>
        <taxon>Heteroptera</taxon>
        <taxon>Panheteroptera</taxon>
        <taxon>Cimicomorpha</taxon>
        <taxon>Reduviidae</taxon>
        <taxon>Harpactorinae</taxon>
        <taxon>Harpactorini</taxon>
        <taxon>Rhynocoris</taxon>
    </lineage>
</organism>
<dbReference type="GO" id="GO:0006235">
    <property type="term" value="P:dTTP biosynthetic process"/>
    <property type="evidence" value="ECO:0007669"/>
    <property type="project" value="TreeGrafter"/>
</dbReference>
<dbReference type="GO" id="GO:0004550">
    <property type="term" value="F:nucleoside diphosphate kinase activity"/>
    <property type="evidence" value="ECO:0007669"/>
    <property type="project" value="TreeGrafter"/>
</dbReference>
<dbReference type="Gene3D" id="3.40.50.300">
    <property type="entry name" value="P-loop containing nucleotide triphosphate hydrolases"/>
    <property type="match status" value="1"/>
</dbReference>
<dbReference type="EMBL" id="JAPXFL010000010">
    <property type="protein sequence ID" value="KAK9500211.1"/>
    <property type="molecule type" value="Genomic_DNA"/>
</dbReference>
<keyword evidence="4" id="KW-0545">Nucleotide biosynthesis</keyword>
<keyword evidence="6" id="KW-0418">Kinase</keyword>
<evidence type="ECO:0000256" key="6">
    <source>
        <dbReference type="ARBA" id="ARBA00022777"/>
    </source>
</evidence>
<dbReference type="EC" id="2.7.4.9" evidence="2"/>
<dbReference type="PANTHER" id="PTHR10344:SF4">
    <property type="entry name" value="UMP-CMP KINASE 2, MITOCHONDRIAL"/>
    <property type="match status" value="1"/>
</dbReference>
<comment type="similarity">
    <text evidence="1">Belongs to the thymidylate kinase family.</text>
</comment>
<dbReference type="PANTHER" id="PTHR10344">
    <property type="entry name" value="THYMIDYLATE KINASE"/>
    <property type="match status" value="1"/>
</dbReference>
<dbReference type="AlphaFoldDB" id="A0AAW1CPG0"/>
<evidence type="ECO:0000313" key="10">
    <source>
        <dbReference type="EMBL" id="KAK9500212.1"/>
    </source>
</evidence>
<evidence type="ECO:0000259" key="9">
    <source>
        <dbReference type="Pfam" id="PF02223"/>
    </source>
</evidence>
<sequence>MVAYNVYKSLEQILDYLREPSVQCDEVKELLSIYDKSKTRWTSDVHPVKLFLVFEGLDGSGKSTMTKLASKKLSCVQVVTPPDCIKHLRNYFDECEPKLRRAYYSLGNYIAAMEISTILQTRPVVMDRFWHSTAAYAIAESSDDIPSKGDEIFKWPNDLLKPDVVIFLDVTEHIRSIRTKRRIEEQIETIEESHLRKNNEFRSRLNEAYSHMADLQFIDGNQYPKKVFDSIMKDVLTPILTAEKLLTSS</sequence>
<dbReference type="InterPro" id="IPR039430">
    <property type="entry name" value="Thymidylate_kin-like_dom"/>
</dbReference>
<evidence type="ECO:0000256" key="2">
    <source>
        <dbReference type="ARBA" id="ARBA00012980"/>
    </source>
</evidence>
<dbReference type="GO" id="GO:0004798">
    <property type="term" value="F:dTMP kinase activity"/>
    <property type="evidence" value="ECO:0007669"/>
    <property type="project" value="UniProtKB-EC"/>
</dbReference>
<gene>
    <name evidence="10" type="ORF">O3M35_001512</name>
</gene>
<keyword evidence="3" id="KW-0808">Transferase</keyword>
<evidence type="ECO:0000256" key="5">
    <source>
        <dbReference type="ARBA" id="ARBA00022741"/>
    </source>
</evidence>
<keyword evidence="11" id="KW-1185">Reference proteome</keyword>
<dbReference type="GO" id="GO:0005524">
    <property type="term" value="F:ATP binding"/>
    <property type="evidence" value="ECO:0007669"/>
    <property type="project" value="UniProtKB-KW"/>
</dbReference>
<dbReference type="Proteomes" id="UP001461498">
    <property type="component" value="Unassembled WGS sequence"/>
</dbReference>
<dbReference type="GO" id="GO:0005739">
    <property type="term" value="C:mitochondrion"/>
    <property type="evidence" value="ECO:0007669"/>
    <property type="project" value="TreeGrafter"/>
</dbReference>
<dbReference type="SUPFAM" id="SSF52540">
    <property type="entry name" value="P-loop containing nucleoside triphosphate hydrolases"/>
    <property type="match status" value="1"/>
</dbReference>
<accession>A0AAW1CPG0</accession>
<dbReference type="InterPro" id="IPR027417">
    <property type="entry name" value="P-loop_NTPase"/>
</dbReference>
<evidence type="ECO:0000313" key="11">
    <source>
        <dbReference type="Proteomes" id="UP001461498"/>
    </source>
</evidence>
<keyword evidence="7" id="KW-0067">ATP-binding</keyword>
<keyword evidence="5" id="KW-0547">Nucleotide-binding</keyword>
<name>A0AAW1CPG0_9HEMI</name>
<evidence type="ECO:0000256" key="4">
    <source>
        <dbReference type="ARBA" id="ARBA00022727"/>
    </source>
</evidence>
<dbReference type="HAMAP" id="MF_00165">
    <property type="entry name" value="Thymidylate_kinase"/>
    <property type="match status" value="1"/>
</dbReference>
<dbReference type="InterPro" id="IPR018094">
    <property type="entry name" value="Thymidylate_kinase"/>
</dbReference>
<comment type="catalytic activity">
    <reaction evidence="8">
        <text>dTMP + ATP = dTDP + ADP</text>
        <dbReference type="Rhea" id="RHEA:13517"/>
        <dbReference type="ChEBI" id="CHEBI:30616"/>
        <dbReference type="ChEBI" id="CHEBI:58369"/>
        <dbReference type="ChEBI" id="CHEBI:63528"/>
        <dbReference type="ChEBI" id="CHEBI:456216"/>
        <dbReference type="EC" id="2.7.4.9"/>
    </reaction>
</comment>
<evidence type="ECO:0000256" key="8">
    <source>
        <dbReference type="ARBA" id="ARBA00048743"/>
    </source>
</evidence>
<evidence type="ECO:0000256" key="3">
    <source>
        <dbReference type="ARBA" id="ARBA00022679"/>
    </source>
</evidence>
<comment type="caution">
    <text evidence="10">The sequence shown here is derived from an EMBL/GenBank/DDBJ whole genome shotgun (WGS) entry which is preliminary data.</text>
</comment>
<dbReference type="Pfam" id="PF02223">
    <property type="entry name" value="Thymidylate_kin"/>
    <property type="match status" value="1"/>
</dbReference>
<protein>
    <recommendedName>
        <fullName evidence="2">dTMP kinase</fullName>
        <ecNumber evidence="2">2.7.4.9</ecNumber>
    </recommendedName>
</protein>
<dbReference type="EMBL" id="JAPXFL010000010">
    <property type="protein sequence ID" value="KAK9500212.1"/>
    <property type="molecule type" value="Genomic_DNA"/>
</dbReference>
<dbReference type="GO" id="GO:0006233">
    <property type="term" value="P:dTDP biosynthetic process"/>
    <property type="evidence" value="ECO:0007669"/>
    <property type="project" value="InterPro"/>
</dbReference>
<reference evidence="10 11" key="1">
    <citation type="submission" date="2022-12" db="EMBL/GenBank/DDBJ databases">
        <title>Chromosome-level genome assembly of true bugs.</title>
        <authorList>
            <person name="Ma L."/>
            <person name="Li H."/>
        </authorList>
    </citation>
    <scope>NUCLEOTIDE SEQUENCE [LARGE SCALE GENOMIC DNA]</scope>
    <source>
        <strain evidence="10">Lab_2022b</strain>
    </source>
</reference>
<evidence type="ECO:0000256" key="1">
    <source>
        <dbReference type="ARBA" id="ARBA00009776"/>
    </source>
</evidence>
<evidence type="ECO:0000256" key="7">
    <source>
        <dbReference type="ARBA" id="ARBA00022840"/>
    </source>
</evidence>
<dbReference type="GO" id="GO:0006227">
    <property type="term" value="P:dUDP biosynthetic process"/>
    <property type="evidence" value="ECO:0007669"/>
    <property type="project" value="TreeGrafter"/>
</dbReference>
<proteinExistence type="inferred from homology"/>